<dbReference type="Pfam" id="PF00664">
    <property type="entry name" value="ABC_membrane"/>
    <property type="match status" value="2"/>
</dbReference>
<keyword evidence="4 12" id="KW-0812">Transmembrane</keyword>
<dbReference type="EMBL" id="JXTC01000060">
    <property type="protein sequence ID" value="PON93086.1"/>
    <property type="molecule type" value="Genomic_DNA"/>
</dbReference>
<feature type="region of interest" description="Disordered" evidence="11">
    <location>
        <begin position="644"/>
        <end position="687"/>
    </location>
</feature>
<comment type="subcellular location">
    <subcellularLocation>
        <location evidence="1">Cell membrane</location>
        <topology evidence="1">Multi-pass membrane protein</topology>
    </subcellularLocation>
</comment>
<dbReference type="GO" id="GO:0005886">
    <property type="term" value="C:plasma membrane"/>
    <property type="evidence" value="ECO:0007669"/>
    <property type="project" value="UniProtKB-SubCell"/>
</dbReference>
<dbReference type="Gene3D" id="1.20.1560.10">
    <property type="entry name" value="ABC transporter type 1, transmembrane domain"/>
    <property type="match status" value="1"/>
</dbReference>
<keyword evidence="3" id="KW-0813">Transport</keyword>
<dbReference type="InParanoid" id="A0A2P5F5L6"/>
<evidence type="ECO:0000313" key="15">
    <source>
        <dbReference type="EMBL" id="PON93086.1"/>
    </source>
</evidence>
<protein>
    <submittedName>
        <fullName evidence="15">ABC transporter</fullName>
    </submittedName>
</protein>
<evidence type="ECO:0000256" key="5">
    <source>
        <dbReference type="ARBA" id="ARBA00022737"/>
    </source>
</evidence>
<dbReference type="PROSITE" id="PS00211">
    <property type="entry name" value="ABC_TRANSPORTER_1"/>
    <property type="match status" value="2"/>
</dbReference>
<dbReference type="SUPFAM" id="SSF90123">
    <property type="entry name" value="ABC transporter transmembrane region"/>
    <property type="match status" value="2"/>
</dbReference>
<dbReference type="Proteomes" id="UP000237000">
    <property type="component" value="Unassembled WGS sequence"/>
</dbReference>
<evidence type="ECO:0000256" key="1">
    <source>
        <dbReference type="ARBA" id="ARBA00004651"/>
    </source>
</evidence>
<dbReference type="OrthoDB" id="6500128at2759"/>
<evidence type="ECO:0000256" key="8">
    <source>
        <dbReference type="ARBA" id="ARBA00022989"/>
    </source>
</evidence>
<dbReference type="GO" id="GO:0010329">
    <property type="term" value="F:auxin efflux transmembrane transporter activity"/>
    <property type="evidence" value="ECO:0007669"/>
    <property type="project" value="UniProtKB-ARBA"/>
</dbReference>
<feature type="transmembrane region" description="Helical" evidence="12">
    <location>
        <begin position="126"/>
        <end position="147"/>
    </location>
</feature>
<dbReference type="Gene3D" id="3.40.50.300">
    <property type="entry name" value="P-loop containing nucleotide triphosphate hydrolases"/>
    <property type="match status" value="2"/>
</dbReference>
<evidence type="ECO:0000313" key="16">
    <source>
        <dbReference type="Proteomes" id="UP000237000"/>
    </source>
</evidence>
<feature type="transmembrane region" description="Helical" evidence="12">
    <location>
        <begin position="738"/>
        <end position="762"/>
    </location>
</feature>
<evidence type="ECO:0000259" key="14">
    <source>
        <dbReference type="PROSITE" id="PS50929"/>
    </source>
</evidence>
<evidence type="ECO:0000256" key="6">
    <source>
        <dbReference type="ARBA" id="ARBA00022741"/>
    </source>
</evidence>
<keyword evidence="6" id="KW-0547">Nucleotide-binding</keyword>
<dbReference type="GO" id="GO:0015421">
    <property type="term" value="F:ABC-type oligopeptide transporter activity"/>
    <property type="evidence" value="ECO:0007669"/>
    <property type="project" value="TreeGrafter"/>
</dbReference>
<dbReference type="CDD" id="cd18577">
    <property type="entry name" value="ABC_6TM_Pgp_ABCB1_D1_like"/>
    <property type="match status" value="1"/>
</dbReference>
<feature type="transmembrane region" description="Helical" evidence="12">
    <location>
        <begin position="228"/>
        <end position="248"/>
    </location>
</feature>
<dbReference type="GO" id="GO:0090374">
    <property type="term" value="P:oligopeptide export from mitochondrion"/>
    <property type="evidence" value="ECO:0007669"/>
    <property type="project" value="TreeGrafter"/>
</dbReference>
<evidence type="ECO:0000256" key="10">
    <source>
        <dbReference type="ARBA" id="ARBA00023180"/>
    </source>
</evidence>
<accession>A0A2P5F5L6</accession>
<dbReference type="FunFam" id="1.20.1560.10:FF:000025">
    <property type="entry name" value="ABC transporter B family member 9"/>
    <property type="match status" value="1"/>
</dbReference>
<dbReference type="InterPro" id="IPR039421">
    <property type="entry name" value="Type_1_exporter"/>
</dbReference>
<dbReference type="CDD" id="cd18578">
    <property type="entry name" value="ABC_6TM_Pgp_ABCB1_D2_like"/>
    <property type="match status" value="1"/>
</dbReference>
<comment type="caution">
    <text evidence="15">The sequence shown here is derived from an EMBL/GenBank/DDBJ whole genome shotgun (WGS) entry which is preliminary data.</text>
</comment>
<feature type="compositionally biased region" description="Low complexity" evidence="11">
    <location>
        <begin position="664"/>
        <end position="687"/>
    </location>
</feature>
<feature type="transmembrane region" description="Helical" evidence="12">
    <location>
        <begin position="302"/>
        <end position="325"/>
    </location>
</feature>
<dbReference type="InterPro" id="IPR036640">
    <property type="entry name" value="ABC1_TM_sf"/>
</dbReference>
<dbReference type="GO" id="GO:0010328">
    <property type="term" value="F:auxin influx transmembrane transporter activity"/>
    <property type="evidence" value="ECO:0007669"/>
    <property type="project" value="UniProtKB-ARBA"/>
</dbReference>
<dbReference type="GO" id="GO:0016887">
    <property type="term" value="F:ATP hydrolysis activity"/>
    <property type="evidence" value="ECO:0007669"/>
    <property type="project" value="InterPro"/>
</dbReference>
<feature type="transmembrane region" description="Helical" evidence="12">
    <location>
        <begin position="883"/>
        <end position="902"/>
    </location>
</feature>
<evidence type="ECO:0000256" key="12">
    <source>
        <dbReference type="SAM" id="Phobius"/>
    </source>
</evidence>
<evidence type="ECO:0000256" key="4">
    <source>
        <dbReference type="ARBA" id="ARBA00022692"/>
    </source>
</evidence>
<keyword evidence="8 12" id="KW-1133">Transmembrane helix</keyword>
<feature type="transmembrane region" description="Helical" evidence="12">
    <location>
        <begin position="75"/>
        <end position="103"/>
    </location>
</feature>
<evidence type="ECO:0000256" key="3">
    <source>
        <dbReference type="ARBA" id="ARBA00022448"/>
    </source>
</evidence>
<dbReference type="STRING" id="63057.A0A2P5F5L6"/>
<dbReference type="FunFam" id="1.20.1560.10:FF:000009">
    <property type="entry name" value="ABC transporter B family member 1"/>
    <property type="match status" value="1"/>
</dbReference>
<dbReference type="SUPFAM" id="SSF52540">
    <property type="entry name" value="P-loop containing nucleoside triphosphate hydrolases"/>
    <property type="match status" value="2"/>
</dbReference>
<feature type="transmembrane region" description="Helical" evidence="12">
    <location>
        <begin position="1003"/>
        <end position="1023"/>
    </location>
</feature>
<organism evidence="15 16">
    <name type="scientific">Trema orientale</name>
    <name type="common">Charcoal tree</name>
    <name type="synonym">Celtis orientalis</name>
    <dbReference type="NCBI Taxonomy" id="63057"/>
    <lineage>
        <taxon>Eukaryota</taxon>
        <taxon>Viridiplantae</taxon>
        <taxon>Streptophyta</taxon>
        <taxon>Embryophyta</taxon>
        <taxon>Tracheophyta</taxon>
        <taxon>Spermatophyta</taxon>
        <taxon>Magnoliopsida</taxon>
        <taxon>eudicotyledons</taxon>
        <taxon>Gunneridae</taxon>
        <taxon>Pentapetalae</taxon>
        <taxon>rosids</taxon>
        <taxon>fabids</taxon>
        <taxon>Rosales</taxon>
        <taxon>Cannabaceae</taxon>
        <taxon>Trema</taxon>
    </lineage>
</organism>
<dbReference type="GO" id="GO:0005524">
    <property type="term" value="F:ATP binding"/>
    <property type="evidence" value="ECO:0007669"/>
    <property type="project" value="UniProtKB-KW"/>
</dbReference>
<evidence type="ECO:0000256" key="7">
    <source>
        <dbReference type="ARBA" id="ARBA00022840"/>
    </source>
</evidence>
<keyword evidence="10" id="KW-0325">Glycoprotein</keyword>
<keyword evidence="7" id="KW-0067">ATP-binding</keyword>
<dbReference type="InterPro" id="IPR011527">
    <property type="entry name" value="ABC1_TM_dom"/>
</dbReference>
<reference evidence="16" key="1">
    <citation type="submission" date="2016-06" db="EMBL/GenBank/DDBJ databases">
        <title>Parallel loss of symbiosis genes in relatives of nitrogen-fixing non-legume Parasponia.</title>
        <authorList>
            <person name="Van Velzen R."/>
            <person name="Holmer R."/>
            <person name="Bu F."/>
            <person name="Rutten L."/>
            <person name="Van Zeijl A."/>
            <person name="Liu W."/>
            <person name="Santuari L."/>
            <person name="Cao Q."/>
            <person name="Sharma T."/>
            <person name="Shen D."/>
            <person name="Roswanjaya Y."/>
            <person name="Wardhani T."/>
            <person name="Kalhor M.S."/>
            <person name="Jansen J."/>
            <person name="Van den Hoogen J."/>
            <person name="Gungor B."/>
            <person name="Hartog M."/>
            <person name="Hontelez J."/>
            <person name="Verver J."/>
            <person name="Yang W.-C."/>
            <person name="Schijlen E."/>
            <person name="Repin R."/>
            <person name="Schilthuizen M."/>
            <person name="Schranz E."/>
            <person name="Heidstra R."/>
            <person name="Miyata K."/>
            <person name="Fedorova E."/>
            <person name="Kohlen W."/>
            <person name="Bisseling T."/>
            <person name="Smit S."/>
            <person name="Geurts R."/>
        </authorList>
    </citation>
    <scope>NUCLEOTIDE SEQUENCE [LARGE SCALE GENOMIC DNA]</scope>
    <source>
        <strain evidence="16">cv. RG33-2</strain>
    </source>
</reference>
<proteinExistence type="inferred from homology"/>
<dbReference type="PANTHER" id="PTHR43394">
    <property type="entry name" value="ATP-DEPENDENT PERMEASE MDL1, MITOCHONDRIAL"/>
    <property type="match status" value="1"/>
</dbReference>
<dbReference type="Pfam" id="PF00005">
    <property type="entry name" value="ABC_tran"/>
    <property type="match status" value="2"/>
</dbReference>
<evidence type="ECO:0000256" key="9">
    <source>
        <dbReference type="ARBA" id="ARBA00023136"/>
    </source>
</evidence>
<keyword evidence="16" id="KW-1185">Reference proteome</keyword>
<feature type="domain" description="ABC transporter" evidence="13">
    <location>
        <begin position="401"/>
        <end position="637"/>
    </location>
</feature>
<dbReference type="GO" id="GO:0005743">
    <property type="term" value="C:mitochondrial inner membrane"/>
    <property type="evidence" value="ECO:0007669"/>
    <property type="project" value="TreeGrafter"/>
</dbReference>
<dbReference type="FunFam" id="3.40.50.300:FF:000066">
    <property type="entry name" value="ABC transporter B family member 1"/>
    <property type="match status" value="2"/>
</dbReference>
<dbReference type="InterPro" id="IPR003593">
    <property type="entry name" value="AAA+_ATPase"/>
</dbReference>
<keyword evidence="9 12" id="KW-0472">Membrane</keyword>
<feature type="transmembrane region" description="Helical" evidence="12">
    <location>
        <begin position="202"/>
        <end position="222"/>
    </location>
</feature>
<gene>
    <name evidence="15" type="primary">TorPGP9</name>
    <name evidence="15" type="ORF">TorRG33x02_109920</name>
</gene>
<feature type="transmembrane region" description="Helical" evidence="12">
    <location>
        <begin position="964"/>
        <end position="983"/>
    </location>
</feature>
<keyword evidence="5" id="KW-0677">Repeat</keyword>
<dbReference type="InterPro" id="IPR027417">
    <property type="entry name" value="P-loop_NTPase"/>
</dbReference>
<dbReference type="PROSITE" id="PS50893">
    <property type="entry name" value="ABC_TRANSPORTER_2"/>
    <property type="match status" value="2"/>
</dbReference>
<evidence type="ECO:0000259" key="13">
    <source>
        <dbReference type="PROSITE" id="PS50893"/>
    </source>
</evidence>
<dbReference type="InterPro" id="IPR003439">
    <property type="entry name" value="ABC_transporter-like_ATP-bd"/>
</dbReference>
<dbReference type="PROSITE" id="PS50929">
    <property type="entry name" value="ABC_TM1F"/>
    <property type="match status" value="2"/>
</dbReference>
<dbReference type="FunFam" id="1.20.1560.10:FF:000044">
    <property type="entry name" value="ABC transporter B family member 9"/>
    <property type="match status" value="1"/>
</dbReference>
<feature type="transmembrane region" description="Helical" evidence="12">
    <location>
        <begin position="340"/>
        <end position="365"/>
    </location>
</feature>
<dbReference type="SMART" id="SM00382">
    <property type="entry name" value="AAA"/>
    <property type="match status" value="2"/>
</dbReference>
<evidence type="ECO:0000256" key="2">
    <source>
        <dbReference type="ARBA" id="ARBA00007577"/>
    </source>
</evidence>
<feature type="domain" description="ABC transporter" evidence="13">
    <location>
        <begin position="1063"/>
        <end position="1300"/>
    </location>
</feature>
<sequence length="1307" mass="140468">MINNIDASNMAEEKSLDGDVKTDQATASSFHSAVLASEKDAVKRNKQEDTRRSKDESTSTVSFYKLFSFADSTDYLLMLVGTISAVGNGLSLPLMTVIFGTLVDSFGESVNNKEVLPKVSKVSLKFVYLALGSAVAAFLQVACWMVTGERQAARIRSLYLKTILRQDIGFFDMETNTGEVIERMSGDTVLIQDAMGEKVGKFIQLVATFFGGFIVAFIKGWFLTLVMLSSIPALVISGAVMSITIAKLSSRGQTAYSLAATVVEQTLGSIRTVASFTGEKLAIDRYNNSLTKAYKSGVQEGLATGTGMGVVLFIVFCSYGLAVWFGGKMIIEKEYTGGDVINIIFAVLTGSMSLGQASPCLSAFATGRAAAYKMFEAIDRKPQIDAYDNNGKILDDIHGDIDLRDVYFSYPARPDEQIFNGFSLSIPSGTTAALVGQSGSGKSTVISLIERFYDPQSGEVLIDGINLKEFQLKWIRQKIGLVSQEPVLFTSSIKDNIAYGKDGATIEEIRAAVELANAAKFIDKLPQGLDTMVGEHGTQLSGGQKQRVAIARAILKDPKILLLDEATSALDAESERIVQEALDRIMINRTTLIVAHRLSTVRNADTIAVIHRGKIVEKGPHSELIKDPEGAYTQLIRLQDIKKASEHGAATDQDKPELIGNSGRHSSQRFSSMRSISRGSSGSGNSSRHSFSISFGVPTALNALETAPSEPKNVVSTPPQAPQEVSLRRLALLNKPEIPVLLLGIIAAAANGVILPVFGVLLSSIIKSFFEPPDELRKDTKLWALVFVGLGVAALVAHPARGYLFAVAGCKLIRRIRSLCFEKVVYMEVSWFDEAEHSSGAIGARLSADAASVRGLVGDALGLLVQNTATAVAGLVIAFEANWIMALIVLVLLPLIGVNGYAQTRFLKGFSADAKKMYEEASKVANDAVGSIRTVASFCAEEKVMELYKKKCEGPIKAGIRQGLVSGVGFGLSLFFLFSVYAASFYAGAQLVADGKTTFSNVFRVFFALTMAAIGVSQTASLAPDISKTKSAAASVFAILDRKSKINSNDESGTILERVKGDIEFLHVGFKYPTRPDVQIFRDLCLAIYSGKTVALVGESGSGKSTVISLLQRFYDPDSGQITLDGVEIQKLQLKWFRQQMGLVSQEPVLFNETIRANIAYGKEGNATEAEILAAAELANANNFISSLQQGYDTTVGERGIQLSGGQKQRVAIARAIVKAPKILLLDEATSALDAESERVVQDALDRVMVDRTTVVVAHRLSSIKGADLIAVVKNGVIAEKGKHETLMAIKGGIYASLVALHTSASS</sequence>
<dbReference type="InterPro" id="IPR017871">
    <property type="entry name" value="ABC_transporter-like_CS"/>
</dbReference>
<comment type="similarity">
    <text evidence="2">Belongs to the ABC transporter superfamily. ABCB family. Multidrug resistance exporter (TC 3.A.1.201) subfamily.</text>
</comment>
<dbReference type="CDD" id="cd03249">
    <property type="entry name" value="ABC_MTABC3_MDL1_MDL2"/>
    <property type="match status" value="2"/>
</dbReference>
<feature type="domain" description="ABC transmembrane type-1" evidence="14">
    <location>
        <begin position="79"/>
        <end position="366"/>
    </location>
</feature>
<feature type="transmembrane region" description="Helical" evidence="12">
    <location>
        <begin position="782"/>
        <end position="808"/>
    </location>
</feature>
<evidence type="ECO:0000256" key="11">
    <source>
        <dbReference type="SAM" id="MobiDB-lite"/>
    </source>
</evidence>
<dbReference type="PANTHER" id="PTHR43394:SF16">
    <property type="entry name" value="ABC TRANSPORTER B FAMILY MEMBER 4-LIKE ISOFORM X1"/>
    <property type="match status" value="1"/>
</dbReference>
<name>A0A2P5F5L6_TREOI</name>
<feature type="domain" description="ABC transmembrane type-1" evidence="14">
    <location>
        <begin position="742"/>
        <end position="1028"/>
    </location>
</feature>